<protein>
    <submittedName>
        <fullName evidence="1">Uncharacterized protein</fullName>
    </submittedName>
</protein>
<dbReference type="Proteomes" id="UP000023152">
    <property type="component" value="Unassembled WGS sequence"/>
</dbReference>
<comment type="caution">
    <text evidence="1">The sequence shown here is derived from an EMBL/GenBank/DDBJ whole genome shotgun (WGS) entry which is preliminary data.</text>
</comment>
<keyword evidence="2" id="KW-1185">Reference proteome</keyword>
<accession>X6NFQ0</accession>
<name>X6NFQ0_RETFI</name>
<proteinExistence type="predicted"/>
<sequence length="213" mass="24934">MKQKNKRLSKNTAKELKALSVLYGDIMTEEEISEKLKEHKGNILSAIGNIVEHKLKPEQINYTPMKKQVKVLQKLYGDLITEEELREKLTKYDGNTDLVIQEIVEIRTTSQRTDWTKKDPVYAQVVSSIEEISNPIEKSVELHLFDCILLYACCCANEGKEHLFLDILRRFEGGIDFTREFEMNGYKVKKGLYIYMHIYMYIYCESKCKDLFV</sequence>
<evidence type="ECO:0000313" key="1">
    <source>
        <dbReference type="EMBL" id="ETO24723.1"/>
    </source>
</evidence>
<dbReference type="AlphaFoldDB" id="X6NFQ0"/>
<organism evidence="1 2">
    <name type="scientific">Reticulomyxa filosa</name>
    <dbReference type="NCBI Taxonomy" id="46433"/>
    <lineage>
        <taxon>Eukaryota</taxon>
        <taxon>Sar</taxon>
        <taxon>Rhizaria</taxon>
        <taxon>Retaria</taxon>
        <taxon>Foraminifera</taxon>
        <taxon>Monothalamids</taxon>
        <taxon>Reticulomyxidae</taxon>
        <taxon>Reticulomyxa</taxon>
    </lineage>
</organism>
<reference evidence="1 2" key="1">
    <citation type="journal article" date="2013" name="Curr. Biol.">
        <title>The Genome of the Foraminiferan Reticulomyxa filosa.</title>
        <authorList>
            <person name="Glockner G."/>
            <person name="Hulsmann N."/>
            <person name="Schleicher M."/>
            <person name="Noegel A.A."/>
            <person name="Eichinger L."/>
            <person name="Gallinger C."/>
            <person name="Pawlowski J."/>
            <person name="Sierra R."/>
            <person name="Euteneuer U."/>
            <person name="Pillet L."/>
            <person name="Moustafa A."/>
            <person name="Platzer M."/>
            <person name="Groth M."/>
            <person name="Szafranski K."/>
            <person name="Schliwa M."/>
        </authorList>
    </citation>
    <scope>NUCLEOTIDE SEQUENCE [LARGE SCALE GENOMIC DNA]</scope>
</reference>
<gene>
    <name evidence="1" type="ORF">RFI_12434</name>
</gene>
<evidence type="ECO:0000313" key="2">
    <source>
        <dbReference type="Proteomes" id="UP000023152"/>
    </source>
</evidence>
<dbReference type="EMBL" id="ASPP01009010">
    <property type="protein sequence ID" value="ETO24723.1"/>
    <property type="molecule type" value="Genomic_DNA"/>
</dbReference>